<evidence type="ECO:0000313" key="10">
    <source>
        <dbReference type="Proteomes" id="UP001233172"/>
    </source>
</evidence>
<evidence type="ECO:0000313" key="9">
    <source>
        <dbReference type="EMBL" id="KAK0065949.1"/>
    </source>
</evidence>
<dbReference type="PROSITE" id="PS00028">
    <property type="entry name" value="ZINC_FINGER_C2H2_1"/>
    <property type="match status" value="1"/>
</dbReference>
<evidence type="ECO:0000256" key="6">
    <source>
        <dbReference type="ARBA" id="ARBA00023242"/>
    </source>
</evidence>
<dbReference type="EMBL" id="JASAOG010000012">
    <property type="protein sequence ID" value="KAK0065949.1"/>
    <property type="molecule type" value="Genomic_DNA"/>
</dbReference>
<keyword evidence="10" id="KW-1185">Reference proteome</keyword>
<dbReference type="Gene3D" id="3.30.160.60">
    <property type="entry name" value="Classic Zinc Finger"/>
    <property type="match status" value="2"/>
</dbReference>
<dbReference type="SUPFAM" id="SSF57667">
    <property type="entry name" value="beta-beta-alpha zinc fingers"/>
    <property type="match status" value="1"/>
</dbReference>
<keyword evidence="5" id="KW-0862">Zinc</keyword>
<dbReference type="Proteomes" id="UP001233172">
    <property type="component" value="Unassembled WGS sequence"/>
</dbReference>
<protein>
    <submittedName>
        <fullName evidence="9">Zinc finger protein 99</fullName>
    </submittedName>
</protein>
<dbReference type="PANTHER" id="PTHR16515">
    <property type="entry name" value="PR DOMAIN ZINC FINGER PROTEIN"/>
    <property type="match status" value="1"/>
</dbReference>
<evidence type="ECO:0000256" key="3">
    <source>
        <dbReference type="ARBA" id="ARBA00022737"/>
    </source>
</evidence>
<dbReference type="InterPro" id="IPR013087">
    <property type="entry name" value="Znf_C2H2_type"/>
</dbReference>
<evidence type="ECO:0000259" key="8">
    <source>
        <dbReference type="PROSITE" id="PS50157"/>
    </source>
</evidence>
<dbReference type="PROSITE" id="PS50157">
    <property type="entry name" value="ZINC_FINGER_C2H2_2"/>
    <property type="match status" value="1"/>
</dbReference>
<evidence type="ECO:0000256" key="7">
    <source>
        <dbReference type="PROSITE-ProRule" id="PRU00042"/>
    </source>
</evidence>
<evidence type="ECO:0000256" key="4">
    <source>
        <dbReference type="ARBA" id="ARBA00022771"/>
    </source>
</evidence>
<dbReference type="GO" id="GO:0005634">
    <property type="term" value="C:nucleus"/>
    <property type="evidence" value="ECO:0007669"/>
    <property type="project" value="UniProtKB-SubCell"/>
</dbReference>
<dbReference type="GO" id="GO:0010468">
    <property type="term" value="P:regulation of gene expression"/>
    <property type="evidence" value="ECO:0007669"/>
    <property type="project" value="TreeGrafter"/>
</dbReference>
<proteinExistence type="predicted"/>
<comment type="subcellular location">
    <subcellularLocation>
        <location evidence="1">Nucleus</location>
    </subcellularLocation>
</comment>
<dbReference type="AlphaFoldDB" id="A0AAD8C5L3"/>
<evidence type="ECO:0000256" key="5">
    <source>
        <dbReference type="ARBA" id="ARBA00022833"/>
    </source>
</evidence>
<reference evidence="9" key="2">
    <citation type="submission" date="2023-04" db="EMBL/GenBank/DDBJ databases">
        <authorList>
            <person name="Bu L."/>
            <person name="Lu L."/>
            <person name="Laidemitt M.R."/>
            <person name="Zhang S.M."/>
            <person name="Mutuku M."/>
            <person name="Mkoji G."/>
            <person name="Steinauer M."/>
            <person name="Loker E.S."/>
        </authorList>
    </citation>
    <scope>NUCLEOTIDE SEQUENCE</scope>
    <source>
        <strain evidence="9">KasaAsao</strain>
        <tissue evidence="9">Whole Snail</tissue>
    </source>
</reference>
<dbReference type="PANTHER" id="PTHR16515:SF49">
    <property type="entry name" value="GASTRULA ZINC FINGER PROTEIN XLCGF49.1-LIKE-RELATED"/>
    <property type="match status" value="1"/>
</dbReference>
<dbReference type="InterPro" id="IPR050331">
    <property type="entry name" value="Zinc_finger"/>
</dbReference>
<comment type="caution">
    <text evidence="9">The sequence shown here is derived from an EMBL/GenBank/DDBJ whole genome shotgun (WGS) entry which is preliminary data.</text>
</comment>
<keyword evidence="4 7" id="KW-0863">Zinc-finger</keyword>
<gene>
    <name evidence="9" type="ORF">Bpfe_004746</name>
</gene>
<keyword evidence="3" id="KW-0677">Repeat</keyword>
<dbReference type="GO" id="GO:0008270">
    <property type="term" value="F:zinc ion binding"/>
    <property type="evidence" value="ECO:0007669"/>
    <property type="project" value="UniProtKB-KW"/>
</dbReference>
<name>A0AAD8C5L3_BIOPF</name>
<sequence>MSLGHQKSITNEELGMTHFTETNKLMSLASRLLAVSMKTNNRLYPVPIILPDFKLTDQTQGSEVSQLEVIIKEKEMTSETGVFDSNVQDQMDQNDSKETFSGKEIEISSSHQTKQKHQCQNGLKEFSEISDLKANQDVHATKGPYKCQKCLKTFSKLQHLNDHHVIHTGEKPFKCQI</sequence>
<evidence type="ECO:0000256" key="1">
    <source>
        <dbReference type="ARBA" id="ARBA00004123"/>
    </source>
</evidence>
<keyword evidence="6" id="KW-0539">Nucleus</keyword>
<dbReference type="InterPro" id="IPR036236">
    <property type="entry name" value="Znf_C2H2_sf"/>
</dbReference>
<feature type="domain" description="C2H2-type" evidence="8">
    <location>
        <begin position="145"/>
        <end position="172"/>
    </location>
</feature>
<organism evidence="9 10">
    <name type="scientific">Biomphalaria pfeifferi</name>
    <name type="common">Bloodfluke planorb</name>
    <name type="synonym">Freshwater snail</name>
    <dbReference type="NCBI Taxonomy" id="112525"/>
    <lineage>
        <taxon>Eukaryota</taxon>
        <taxon>Metazoa</taxon>
        <taxon>Spiralia</taxon>
        <taxon>Lophotrochozoa</taxon>
        <taxon>Mollusca</taxon>
        <taxon>Gastropoda</taxon>
        <taxon>Heterobranchia</taxon>
        <taxon>Euthyneura</taxon>
        <taxon>Panpulmonata</taxon>
        <taxon>Hygrophila</taxon>
        <taxon>Lymnaeoidea</taxon>
        <taxon>Planorbidae</taxon>
        <taxon>Biomphalaria</taxon>
    </lineage>
</organism>
<evidence type="ECO:0000256" key="2">
    <source>
        <dbReference type="ARBA" id="ARBA00022723"/>
    </source>
</evidence>
<accession>A0AAD8C5L3</accession>
<reference evidence="9" key="1">
    <citation type="journal article" date="2023" name="PLoS Negl. Trop. Dis.">
        <title>A genome sequence for Biomphalaria pfeifferi, the major vector snail for the human-infecting parasite Schistosoma mansoni.</title>
        <authorList>
            <person name="Bu L."/>
            <person name="Lu L."/>
            <person name="Laidemitt M.R."/>
            <person name="Zhang S.M."/>
            <person name="Mutuku M."/>
            <person name="Mkoji G."/>
            <person name="Steinauer M."/>
            <person name="Loker E.S."/>
        </authorList>
    </citation>
    <scope>NUCLEOTIDE SEQUENCE</scope>
    <source>
        <strain evidence="9">KasaAsao</strain>
    </source>
</reference>
<keyword evidence="2" id="KW-0479">Metal-binding</keyword>
<dbReference type="FunFam" id="3.30.160.60:FF:001498">
    <property type="entry name" value="Zinc finger protein 404"/>
    <property type="match status" value="1"/>
</dbReference>